<comment type="similarity">
    <text evidence="2 8">Belongs to the diaminopimelate epimerase family.</text>
</comment>
<dbReference type="PANTHER" id="PTHR31689:SF0">
    <property type="entry name" value="DIAMINOPIMELATE EPIMERASE"/>
    <property type="match status" value="1"/>
</dbReference>
<comment type="caution">
    <text evidence="10">The sequence shown here is derived from an EMBL/GenBank/DDBJ whole genome shotgun (WGS) entry which is preliminary data.</text>
</comment>
<dbReference type="Gene3D" id="3.10.310.10">
    <property type="entry name" value="Diaminopimelate Epimerase, Chain A, domain 1"/>
    <property type="match status" value="2"/>
</dbReference>
<evidence type="ECO:0000256" key="9">
    <source>
        <dbReference type="PROSITE-ProRule" id="PRU10125"/>
    </source>
</evidence>
<gene>
    <name evidence="8" type="primary">dapF</name>
    <name evidence="10" type="ORF">AA12717_0629</name>
</gene>
<evidence type="ECO:0000256" key="6">
    <source>
        <dbReference type="ARBA" id="ARBA00023235"/>
    </source>
</evidence>
<comment type="function">
    <text evidence="8">Catalyzes the stereoinversion of LL-2,6-diaminopimelate (L,L-DAP) to meso-diaminopimelate (meso-DAP), a precursor of L-lysine and an essential component of the bacterial peptidoglycan.</text>
</comment>
<keyword evidence="6 8" id="KW-0413">Isomerase</keyword>
<feature type="binding site" evidence="8">
    <location>
        <begin position="220"/>
        <end position="221"/>
    </location>
    <ligand>
        <name>substrate</name>
    </ligand>
</feature>
<dbReference type="NCBIfam" id="TIGR00652">
    <property type="entry name" value="DapF"/>
    <property type="match status" value="1"/>
</dbReference>
<evidence type="ECO:0000256" key="1">
    <source>
        <dbReference type="ARBA" id="ARBA00005196"/>
    </source>
</evidence>
<dbReference type="PANTHER" id="PTHR31689">
    <property type="entry name" value="DIAMINOPIMELATE EPIMERASE, CHLOROPLASTIC"/>
    <property type="match status" value="1"/>
</dbReference>
<dbReference type="InterPro" id="IPR001653">
    <property type="entry name" value="DAP_epimerase_DapF"/>
</dbReference>
<evidence type="ECO:0000313" key="11">
    <source>
        <dbReference type="Proteomes" id="UP001060895"/>
    </source>
</evidence>
<organism evidence="10 11">
    <name type="scientific">Gluconacetobacter sacchari DSM 12717</name>
    <dbReference type="NCBI Taxonomy" id="1307940"/>
    <lineage>
        <taxon>Bacteria</taxon>
        <taxon>Pseudomonadati</taxon>
        <taxon>Pseudomonadota</taxon>
        <taxon>Alphaproteobacteria</taxon>
        <taxon>Acetobacterales</taxon>
        <taxon>Acetobacteraceae</taxon>
        <taxon>Gluconacetobacter</taxon>
    </lineage>
</organism>
<proteinExistence type="inferred from homology"/>
<feature type="binding site" evidence="8">
    <location>
        <position position="192"/>
    </location>
    <ligand>
        <name>substrate</name>
    </ligand>
</feature>
<keyword evidence="11" id="KW-1185">Reference proteome</keyword>
<feature type="binding site" evidence="8">
    <location>
        <position position="159"/>
    </location>
    <ligand>
        <name>substrate</name>
    </ligand>
</feature>
<comment type="subunit">
    <text evidence="8">Homodimer.</text>
</comment>
<dbReference type="EC" id="5.1.1.7" evidence="3 8"/>
<feature type="site" description="Could be important to modulate the pK values of the two catalytic cysteine residues" evidence="8">
    <location>
        <position position="210"/>
    </location>
</feature>
<accession>A0ABQ0P3M9</accession>
<keyword evidence="4 8" id="KW-0028">Amino-acid biosynthesis</keyword>
<feature type="binding site" evidence="8">
    <location>
        <begin position="210"/>
        <end position="211"/>
    </location>
    <ligand>
        <name>substrate</name>
    </ligand>
</feature>
<keyword evidence="5 8" id="KW-0457">Lysine biosynthesis</keyword>
<dbReference type="HAMAP" id="MF_00197">
    <property type="entry name" value="DAP_epimerase"/>
    <property type="match status" value="1"/>
</dbReference>
<feature type="site" description="Could be important to modulate the pK values of the two catalytic cysteine residues" evidence="8">
    <location>
        <position position="161"/>
    </location>
</feature>
<dbReference type="PROSITE" id="PS01326">
    <property type="entry name" value="DAP_EPIMERASE"/>
    <property type="match status" value="1"/>
</dbReference>
<comment type="subcellular location">
    <subcellularLocation>
        <location evidence="8">Cytoplasm</location>
    </subcellularLocation>
</comment>
<sequence>MAYKARMMIPFSKMHGLGNDFVVVDERVERHGLTPARIAALADRHRGIGCDQFVVLRPACQAGADVFVRFFNADGSESGACGNASRCVADLLWRGEGRRRSVLQTRAGLLPASVDGETGLVTVDMGPPALAWRDVPLAEPADTLHLPLAGDPAAASMGNPHVTFFLADLLDLDPVVAGPLLEHDPLFPERANIGFAQVLSRAAMRLRVWERGSGLTLACGSGACAAAVNAVRRGLVERTCRVEMDGGALSITWRDGDGHVLMTGPATTSFVGSFDPEIYPS</sequence>
<protein>
    <recommendedName>
        <fullName evidence="3 8">Diaminopimelate epimerase</fullName>
        <shortName evidence="8">DAP epimerase</shortName>
        <ecNumber evidence="3 8">5.1.1.7</ecNumber>
    </recommendedName>
    <alternativeName>
        <fullName evidence="8">PLP-independent amino acid racemase</fullName>
    </alternativeName>
</protein>
<name>A0ABQ0P3M9_9PROT</name>
<evidence type="ECO:0000256" key="7">
    <source>
        <dbReference type="ARBA" id="ARBA00051712"/>
    </source>
</evidence>
<dbReference type="SUPFAM" id="SSF54506">
    <property type="entry name" value="Diaminopimelate epimerase-like"/>
    <property type="match status" value="2"/>
</dbReference>
<feature type="binding site" evidence="8">
    <location>
        <begin position="82"/>
        <end position="83"/>
    </location>
    <ligand>
        <name>substrate</name>
    </ligand>
</feature>
<keyword evidence="8" id="KW-0963">Cytoplasm</keyword>
<comment type="pathway">
    <text evidence="1 8">Amino-acid biosynthesis; L-lysine biosynthesis via DAP pathway; DL-2,6-diaminopimelate from LL-2,6-diaminopimelate: step 1/1.</text>
</comment>
<feature type="active site" description="Proton donor" evidence="8">
    <location>
        <position position="81"/>
    </location>
</feature>
<dbReference type="EMBL" id="BAQP01000021">
    <property type="protein sequence ID" value="GBQ20609.1"/>
    <property type="molecule type" value="Genomic_DNA"/>
</dbReference>
<evidence type="ECO:0000313" key="10">
    <source>
        <dbReference type="EMBL" id="GBQ20609.1"/>
    </source>
</evidence>
<comment type="catalytic activity">
    <reaction evidence="7 8">
        <text>(2S,6S)-2,6-diaminopimelate = meso-2,6-diaminopimelate</text>
        <dbReference type="Rhea" id="RHEA:15393"/>
        <dbReference type="ChEBI" id="CHEBI:57609"/>
        <dbReference type="ChEBI" id="CHEBI:57791"/>
        <dbReference type="EC" id="5.1.1.7"/>
    </reaction>
</comment>
<feature type="binding site" evidence="8">
    <location>
        <position position="19"/>
    </location>
    <ligand>
        <name>substrate</name>
    </ligand>
</feature>
<feature type="active site" description="Proton acceptor" evidence="8">
    <location>
        <position position="219"/>
    </location>
</feature>
<feature type="binding site" evidence="8">
    <location>
        <position position="72"/>
    </location>
    <ligand>
        <name>substrate</name>
    </ligand>
</feature>
<evidence type="ECO:0000256" key="3">
    <source>
        <dbReference type="ARBA" id="ARBA00013080"/>
    </source>
</evidence>
<dbReference type="Proteomes" id="UP001060895">
    <property type="component" value="Unassembled WGS sequence"/>
</dbReference>
<evidence type="ECO:0000256" key="5">
    <source>
        <dbReference type="ARBA" id="ARBA00023154"/>
    </source>
</evidence>
<evidence type="ECO:0000256" key="2">
    <source>
        <dbReference type="ARBA" id="ARBA00010219"/>
    </source>
</evidence>
<feature type="binding site" evidence="8">
    <location>
        <position position="52"/>
    </location>
    <ligand>
        <name>substrate</name>
    </ligand>
</feature>
<reference evidence="10" key="1">
    <citation type="submission" date="2013-04" db="EMBL/GenBank/DDBJ databases">
        <title>The genome sequencing project of 58 acetic acid bacteria.</title>
        <authorList>
            <person name="Okamoto-Kainuma A."/>
            <person name="Ishikawa M."/>
            <person name="Umino S."/>
            <person name="Koizumi Y."/>
            <person name="Shiwa Y."/>
            <person name="Yoshikawa H."/>
            <person name="Matsutani M."/>
            <person name="Matsushita K."/>
        </authorList>
    </citation>
    <scope>NUCLEOTIDE SEQUENCE</scope>
    <source>
        <strain evidence="10">DSM 12717</strain>
    </source>
</reference>
<dbReference type="Pfam" id="PF01678">
    <property type="entry name" value="DAP_epimerase"/>
    <property type="match status" value="2"/>
</dbReference>
<feature type="active site" evidence="9">
    <location>
        <position position="81"/>
    </location>
</feature>
<dbReference type="InterPro" id="IPR018510">
    <property type="entry name" value="DAP_epimerase_AS"/>
</dbReference>
<evidence type="ECO:0000256" key="4">
    <source>
        <dbReference type="ARBA" id="ARBA00022605"/>
    </source>
</evidence>
<evidence type="ECO:0000256" key="8">
    <source>
        <dbReference type="HAMAP-Rule" id="MF_00197"/>
    </source>
</evidence>